<evidence type="ECO:0000256" key="5">
    <source>
        <dbReference type="ARBA" id="ARBA00022840"/>
    </source>
</evidence>
<dbReference type="HAMAP" id="MF_00361">
    <property type="entry name" value="NAD_kinase"/>
    <property type="match status" value="1"/>
</dbReference>
<evidence type="ECO:0000256" key="8">
    <source>
        <dbReference type="HAMAP-Rule" id="MF_00361"/>
    </source>
</evidence>
<feature type="binding site" evidence="8">
    <location>
        <position position="197"/>
    </location>
    <ligand>
        <name>NAD(+)</name>
        <dbReference type="ChEBI" id="CHEBI:57540"/>
    </ligand>
</feature>
<dbReference type="InterPro" id="IPR002504">
    <property type="entry name" value="NADK"/>
</dbReference>
<dbReference type="Pfam" id="PF01513">
    <property type="entry name" value="NAD_kinase"/>
    <property type="match status" value="1"/>
</dbReference>
<comment type="similarity">
    <text evidence="8">Belongs to the NAD kinase family.</text>
</comment>
<keyword evidence="10" id="KW-1185">Reference proteome</keyword>
<sequence>MKIKIIPRPDDMRAVEYARELGMKLLDDGHAVWFEEGSTLNEPACIFPLTDAEADIAVVIGGDGSVLHAVQSMKPQIPLVGINFGRVGFLADLESDEAYSFISQLKPDTIETESRMRIQIVVDQQVYNCALNEAVIVTERPAKMLQFSVIVDGIHVETFRSDGLILSTPTGSTAYAMSAGGPIVDPKVKGFLLVPLAPFMLSSRPHLISSERNLSVQLDSYKPANLVIDGKFVGQLHNKSLITVKESPEPALFINANENFFRKVDRKLRTL</sequence>
<evidence type="ECO:0000313" key="9">
    <source>
        <dbReference type="EMBL" id="WAI01053.1"/>
    </source>
</evidence>
<feature type="binding site" evidence="8">
    <location>
        <position position="160"/>
    </location>
    <ligand>
        <name>NAD(+)</name>
        <dbReference type="ChEBI" id="CHEBI:57540"/>
    </ligand>
</feature>
<dbReference type="GO" id="GO:0005524">
    <property type="term" value="F:ATP binding"/>
    <property type="evidence" value="ECO:0007669"/>
    <property type="project" value="UniProtKB-KW"/>
</dbReference>
<evidence type="ECO:0000256" key="7">
    <source>
        <dbReference type="ARBA" id="ARBA00023027"/>
    </source>
</evidence>
<dbReference type="GO" id="GO:0046872">
    <property type="term" value="F:metal ion binding"/>
    <property type="evidence" value="ECO:0007669"/>
    <property type="project" value="UniProtKB-UniRule"/>
</dbReference>
<keyword evidence="6 8" id="KW-0521">NADP</keyword>
<dbReference type="InterPro" id="IPR016064">
    <property type="entry name" value="NAD/diacylglycerol_kinase_sf"/>
</dbReference>
<keyword evidence="1 8" id="KW-0963">Cytoplasm</keyword>
<evidence type="ECO:0000256" key="6">
    <source>
        <dbReference type="ARBA" id="ARBA00022857"/>
    </source>
</evidence>
<dbReference type="GeneID" id="76835760"/>
<evidence type="ECO:0000256" key="3">
    <source>
        <dbReference type="ARBA" id="ARBA00022741"/>
    </source>
</evidence>
<organism evidence="9 10">
    <name type="scientific">Methanogenium organophilum</name>
    <dbReference type="NCBI Taxonomy" id="2199"/>
    <lineage>
        <taxon>Archaea</taxon>
        <taxon>Methanobacteriati</taxon>
        <taxon>Methanobacteriota</taxon>
        <taxon>Stenosarchaea group</taxon>
        <taxon>Methanomicrobia</taxon>
        <taxon>Methanomicrobiales</taxon>
        <taxon>Methanomicrobiaceae</taxon>
        <taxon>Methanogenium</taxon>
    </lineage>
</organism>
<dbReference type="KEGG" id="mou:OU421_11620"/>
<dbReference type="EMBL" id="CP113361">
    <property type="protein sequence ID" value="WAI01053.1"/>
    <property type="molecule type" value="Genomic_DNA"/>
</dbReference>
<keyword evidence="7 8" id="KW-0520">NAD</keyword>
<evidence type="ECO:0000313" key="10">
    <source>
        <dbReference type="Proteomes" id="UP001163096"/>
    </source>
</evidence>
<feature type="binding site" evidence="8">
    <location>
        <position position="143"/>
    </location>
    <ligand>
        <name>NAD(+)</name>
        <dbReference type="ChEBI" id="CHEBI:57540"/>
    </ligand>
</feature>
<feature type="binding site" evidence="8">
    <location>
        <begin position="173"/>
        <end position="178"/>
    </location>
    <ligand>
        <name>NAD(+)</name>
        <dbReference type="ChEBI" id="CHEBI:57540"/>
    </ligand>
</feature>
<keyword evidence="3 8" id="KW-0547">Nucleotide-binding</keyword>
<feature type="active site" description="Proton acceptor" evidence="8">
    <location>
        <position position="63"/>
    </location>
</feature>
<dbReference type="GO" id="GO:0005737">
    <property type="term" value="C:cytoplasm"/>
    <property type="evidence" value="ECO:0007669"/>
    <property type="project" value="UniProtKB-SubCell"/>
</dbReference>
<evidence type="ECO:0000256" key="4">
    <source>
        <dbReference type="ARBA" id="ARBA00022777"/>
    </source>
</evidence>
<feature type="binding site" evidence="8">
    <location>
        <begin position="132"/>
        <end position="133"/>
    </location>
    <ligand>
        <name>NAD(+)</name>
        <dbReference type="ChEBI" id="CHEBI:57540"/>
    </ligand>
</feature>
<dbReference type="GO" id="GO:0006741">
    <property type="term" value="P:NADP+ biosynthetic process"/>
    <property type="evidence" value="ECO:0007669"/>
    <property type="project" value="UniProtKB-UniRule"/>
</dbReference>
<feature type="binding site" evidence="8">
    <location>
        <position position="68"/>
    </location>
    <ligand>
        <name>NAD(+)</name>
        <dbReference type="ChEBI" id="CHEBI:57540"/>
    </ligand>
</feature>
<dbReference type="SUPFAM" id="SSF111331">
    <property type="entry name" value="NAD kinase/diacylglycerol kinase-like"/>
    <property type="match status" value="1"/>
</dbReference>
<comment type="cofactor">
    <cofactor evidence="8">
        <name>a divalent metal cation</name>
        <dbReference type="ChEBI" id="CHEBI:60240"/>
    </cofactor>
</comment>
<proteinExistence type="inferred from homology"/>
<evidence type="ECO:0000256" key="1">
    <source>
        <dbReference type="ARBA" id="ARBA00022490"/>
    </source>
</evidence>
<name>A0A9X9S3E3_METOG</name>
<comment type="subcellular location">
    <subcellularLocation>
        <location evidence="8">Cytoplasm</location>
    </subcellularLocation>
</comment>
<accession>A0A9X9S3E3</accession>
<dbReference type="InterPro" id="IPR017437">
    <property type="entry name" value="ATP-NAD_kinase_PpnK-typ_C"/>
</dbReference>
<comment type="function">
    <text evidence="8">Involved in the regulation of the intracellular balance of NAD and NADP, and is a key enzyme in the biosynthesis of NADP. Catalyzes specifically the phosphorylation on 2'-hydroxyl of the adenosine moiety of NAD to yield NADP.</text>
</comment>
<feature type="binding site" evidence="8">
    <location>
        <position position="162"/>
    </location>
    <ligand>
        <name>NAD(+)</name>
        <dbReference type="ChEBI" id="CHEBI:57540"/>
    </ligand>
</feature>
<dbReference type="AlphaFoldDB" id="A0A9X9S3E3"/>
<reference evidence="9" key="1">
    <citation type="submission" date="2022-11" db="EMBL/GenBank/DDBJ databases">
        <title>Complete genome sequence of Methanogenium organophilum DSM 3596.</title>
        <authorList>
            <person name="Chen S.-C."/>
            <person name="Lai S.-J."/>
            <person name="You Y.-T."/>
        </authorList>
    </citation>
    <scope>NUCLEOTIDE SEQUENCE</scope>
    <source>
        <strain evidence="9">DSM 3596</strain>
    </source>
</reference>
<dbReference type="PANTHER" id="PTHR20275">
    <property type="entry name" value="NAD KINASE"/>
    <property type="match status" value="1"/>
</dbReference>
<dbReference type="InterPro" id="IPR017438">
    <property type="entry name" value="ATP-NAD_kinase_N"/>
</dbReference>
<dbReference type="PANTHER" id="PTHR20275:SF43">
    <property type="entry name" value="BIFUNCTIONAL NADP PHOSPHATASE_NAD KINASE"/>
    <property type="match status" value="1"/>
</dbReference>
<comment type="catalytic activity">
    <reaction evidence="8">
        <text>NAD(+) + ATP = ADP + NADP(+) + H(+)</text>
        <dbReference type="Rhea" id="RHEA:18629"/>
        <dbReference type="ChEBI" id="CHEBI:15378"/>
        <dbReference type="ChEBI" id="CHEBI:30616"/>
        <dbReference type="ChEBI" id="CHEBI:57540"/>
        <dbReference type="ChEBI" id="CHEBI:58349"/>
        <dbReference type="ChEBI" id="CHEBI:456216"/>
        <dbReference type="EC" id="2.7.1.23"/>
    </reaction>
</comment>
<keyword evidence="2 8" id="KW-0808">Transferase</keyword>
<dbReference type="EC" id="2.7.1.23" evidence="8"/>
<dbReference type="Gene3D" id="2.60.200.30">
    <property type="entry name" value="Probable inorganic polyphosphate/atp-NAD kinase, domain 2"/>
    <property type="match status" value="1"/>
</dbReference>
<dbReference type="Pfam" id="PF20143">
    <property type="entry name" value="NAD_kinase_C"/>
    <property type="match status" value="1"/>
</dbReference>
<evidence type="ECO:0000256" key="2">
    <source>
        <dbReference type="ARBA" id="ARBA00022679"/>
    </source>
</evidence>
<dbReference type="GO" id="GO:0019674">
    <property type="term" value="P:NAD+ metabolic process"/>
    <property type="evidence" value="ECO:0007669"/>
    <property type="project" value="InterPro"/>
</dbReference>
<dbReference type="GO" id="GO:0003951">
    <property type="term" value="F:NAD+ kinase activity"/>
    <property type="evidence" value="ECO:0007669"/>
    <property type="project" value="UniProtKB-UniRule"/>
</dbReference>
<keyword evidence="4 8" id="KW-0418">Kinase</keyword>
<protein>
    <recommendedName>
        <fullName evidence="8">NAD kinase</fullName>
        <ecNumber evidence="8">2.7.1.23</ecNumber>
    </recommendedName>
    <alternativeName>
        <fullName evidence="8">ATP-dependent NAD kinase</fullName>
    </alternativeName>
</protein>
<keyword evidence="5 8" id="KW-0067">ATP-binding</keyword>
<comment type="caution">
    <text evidence="8">Lacks conserved residue(s) required for the propagation of feature annotation.</text>
</comment>
<dbReference type="Proteomes" id="UP001163096">
    <property type="component" value="Chromosome"/>
</dbReference>
<dbReference type="Gene3D" id="3.40.50.10330">
    <property type="entry name" value="Probable inorganic polyphosphate/atp-NAD kinase, domain 1"/>
    <property type="match status" value="1"/>
</dbReference>
<dbReference type="RefSeq" id="WP_268186267.1">
    <property type="nucleotide sequence ID" value="NZ_CP113361.1"/>
</dbReference>
<feature type="binding site" evidence="8">
    <location>
        <begin position="63"/>
        <end position="64"/>
    </location>
    <ligand>
        <name>NAD(+)</name>
        <dbReference type="ChEBI" id="CHEBI:57540"/>
    </ligand>
</feature>
<gene>
    <name evidence="8" type="primary">nadK</name>
    <name evidence="9" type="ORF">OU421_11620</name>
</gene>